<accession>G8R7C9</accession>
<keyword evidence="1" id="KW-1133">Transmembrane helix</keyword>
<protein>
    <recommendedName>
        <fullName evidence="4">DUF5362 domain-containing protein</fullName>
    </recommendedName>
</protein>
<gene>
    <name evidence="2" type="ordered locus">Oweho_0218</name>
</gene>
<dbReference type="KEGG" id="oho:Oweho_0218"/>
<name>G8R7C9_OWEHD</name>
<dbReference type="InterPro" id="IPR035287">
    <property type="entry name" value="DUF5362"/>
</dbReference>
<feature type="transmembrane region" description="Helical" evidence="1">
    <location>
        <begin position="127"/>
        <end position="152"/>
    </location>
</feature>
<dbReference type="OrthoDB" id="1121797at2"/>
<keyword evidence="1" id="KW-0812">Transmembrane</keyword>
<evidence type="ECO:0008006" key="4">
    <source>
        <dbReference type="Google" id="ProtNLM"/>
    </source>
</evidence>
<sequence length="160" mass="17313">MEPLDTLNPDPQQPSLLKTDYVRQMLSTTAKWTKFLSIIGFIGCGLMVIAGLGLAAIGSSFPSTDNPAMNLIGGSALGVIYILAAALYFFPSRYLYQYAEKLNLAVQSEDETQLILALDKNKSFFKFVGIMTIVVIGLYVLMFIGLIAGVAMGSEFVVPS</sequence>
<evidence type="ECO:0000313" key="3">
    <source>
        <dbReference type="Proteomes" id="UP000005631"/>
    </source>
</evidence>
<dbReference type="RefSeq" id="WP_014200601.1">
    <property type="nucleotide sequence ID" value="NC_016599.1"/>
</dbReference>
<keyword evidence="3" id="KW-1185">Reference proteome</keyword>
<feature type="transmembrane region" description="Helical" evidence="1">
    <location>
        <begin position="69"/>
        <end position="90"/>
    </location>
</feature>
<dbReference type="HOGENOM" id="CLU_132139_0_0_10"/>
<evidence type="ECO:0000256" key="1">
    <source>
        <dbReference type="SAM" id="Phobius"/>
    </source>
</evidence>
<dbReference type="AlphaFoldDB" id="G8R7C9"/>
<evidence type="ECO:0000313" key="2">
    <source>
        <dbReference type="EMBL" id="AEV31240.1"/>
    </source>
</evidence>
<proteinExistence type="predicted"/>
<dbReference type="EMBL" id="CP003156">
    <property type="protein sequence ID" value="AEV31240.1"/>
    <property type="molecule type" value="Genomic_DNA"/>
</dbReference>
<reference evidence="2 3" key="1">
    <citation type="journal article" date="2012" name="Stand. Genomic Sci.">
        <title>Genome sequence of the orange-pigmented seawater bacterium Owenweeksia hongkongensis type strain (UST20020801(T)).</title>
        <authorList>
            <person name="Riedel T."/>
            <person name="Held B."/>
            <person name="Nolan M."/>
            <person name="Lucas S."/>
            <person name="Lapidus A."/>
            <person name="Tice H."/>
            <person name="Del Rio T.G."/>
            <person name="Cheng J.F."/>
            <person name="Han C."/>
            <person name="Tapia R."/>
            <person name="Goodwin L.A."/>
            <person name="Pitluck S."/>
            <person name="Liolios K."/>
            <person name="Mavromatis K."/>
            <person name="Pagani I."/>
            <person name="Ivanova N."/>
            <person name="Mikhailova N."/>
            <person name="Pati A."/>
            <person name="Chen A."/>
            <person name="Palaniappan K."/>
            <person name="Rohde M."/>
            <person name="Tindall B.J."/>
            <person name="Detter J.C."/>
            <person name="Goker M."/>
            <person name="Woyke T."/>
            <person name="Bristow J."/>
            <person name="Eisen J.A."/>
            <person name="Markowitz V."/>
            <person name="Hugenholtz P."/>
            <person name="Klenk H.P."/>
            <person name="Kyrpides N.C."/>
        </authorList>
    </citation>
    <scope>NUCLEOTIDE SEQUENCE</scope>
    <source>
        <strain evidence="3">DSM 17368 / JCM 12287 / NRRL B-23963</strain>
    </source>
</reference>
<dbReference type="Proteomes" id="UP000005631">
    <property type="component" value="Chromosome"/>
</dbReference>
<dbReference type="Pfam" id="PF17319">
    <property type="entry name" value="DUF5362"/>
    <property type="match status" value="1"/>
</dbReference>
<feature type="transmembrane region" description="Helical" evidence="1">
    <location>
        <begin position="35"/>
        <end position="57"/>
    </location>
</feature>
<keyword evidence="1" id="KW-0472">Membrane</keyword>
<organism evidence="2 3">
    <name type="scientific">Owenweeksia hongkongensis (strain DSM 17368 / CIP 108786 / JCM 12287 / NRRL B-23963 / UST20020801)</name>
    <dbReference type="NCBI Taxonomy" id="926562"/>
    <lineage>
        <taxon>Bacteria</taxon>
        <taxon>Pseudomonadati</taxon>
        <taxon>Bacteroidota</taxon>
        <taxon>Flavobacteriia</taxon>
        <taxon>Flavobacteriales</taxon>
        <taxon>Owenweeksiaceae</taxon>
        <taxon>Owenweeksia</taxon>
    </lineage>
</organism>
<dbReference type="eggNOG" id="ENOG50331AC">
    <property type="taxonomic scope" value="Bacteria"/>
</dbReference>